<gene>
    <name evidence="2" type="ORF">H4N64_05885</name>
</gene>
<dbReference type="EMBL" id="JACMSF010000004">
    <property type="protein sequence ID" value="MBC2901139.1"/>
    <property type="molecule type" value="Genomic_DNA"/>
</dbReference>
<feature type="compositionally biased region" description="Pro residues" evidence="1">
    <location>
        <begin position="165"/>
        <end position="181"/>
    </location>
</feature>
<reference evidence="2 3" key="1">
    <citation type="submission" date="2020-08" db="EMBL/GenBank/DDBJ databases">
        <title>Streptomyces sp. PSKA01 genome sequencing and assembly.</title>
        <authorList>
            <person name="Mandal S."/>
            <person name="Maiti P.K."/>
            <person name="Das P."/>
        </authorList>
    </citation>
    <scope>NUCLEOTIDE SEQUENCE [LARGE SCALE GENOMIC DNA]</scope>
    <source>
        <strain evidence="2 3">PSKA01</strain>
    </source>
</reference>
<protein>
    <submittedName>
        <fullName evidence="2">Uncharacterized protein</fullName>
    </submittedName>
</protein>
<proteinExistence type="predicted"/>
<evidence type="ECO:0000313" key="3">
    <source>
        <dbReference type="Proteomes" id="UP000584670"/>
    </source>
</evidence>
<evidence type="ECO:0000313" key="2">
    <source>
        <dbReference type="EMBL" id="MBC2901139.1"/>
    </source>
</evidence>
<dbReference type="Proteomes" id="UP000584670">
    <property type="component" value="Unassembled WGS sequence"/>
</dbReference>
<organism evidence="2 3">
    <name type="scientific">Streptomyces cupreus</name>
    <dbReference type="NCBI Taxonomy" id="2759956"/>
    <lineage>
        <taxon>Bacteria</taxon>
        <taxon>Bacillati</taxon>
        <taxon>Actinomycetota</taxon>
        <taxon>Actinomycetes</taxon>
        <taxon>Kitasatosporales</taxon>
        <taxon>Streptomycetaceae</taxon>
        <taxon>Streptomyces</taxon>
    </lineage>
</organism>
<sequence>MQHPDFELYDNVGRTAEQIHAYHTRSATTDDLYRWAKRDSEGFRAQHPLPEQPLLVPDLDWYLTALAAAKTPAEFSTVTNALLDAAEPLLNTVVDYLAAAAQWRRQNRGAAPASPPKLLRDAASRIKTAVAMAADADLQILRAHYDPPPGLDALTQQARAAHDTPPAPPPGQQPGPGRPRR</sequence>
<evidence type="ECO:0000256" key="1">
    <source>
        <dbReference type="SAM" id="MobiDB-lite"/>
    </source>
</evidence>
<comment type="caution">
    <text evidence="2">The sequence shown here is derived from an EMBL/GenBank/DDBJ whole genome shotgun (WGS) entry which is preliminary data.</text>
</comment>
<name>A0A7X1IZA7_9ACTN</name>
<dbReference type="AlphaFoldDB" id="A0A7X1IZA7"/>
<accession>A0A7X1IZA7</accession>
<keyword evidence="3" id="KW-1185">Reference proteome</keyword>
<feature type="region of interest" description="Disordered" evidence="1">
    <location>
        <begin position="144"/>
        <end position="181"/>
    </location>
</feature>